<name>A0A2H3DKS6_ARMGA</name>
<evidence type="ECO:0000313" key="1">
    <source>
        <dbReference type="EMBL" id="PBK89677.1"/>
    </source>
</evidence>
<dbReference type="AlphaFoldDB" id="A0A2H3DKS6"/>
<sequence length="63" mass="6742">MNKNTLSFKTGGDKRYSTNAVLSPSLTSSNIGLSSTNLAASTFHLVQLLARSSTPNKRSLKNN</sequence>
<protein>
    <submittedName>
        <fullName evidence="1">Uncharacterized protein</fullName>
    </submittedName>
</protein>
<dbReference type="OrthoDB" id="10424631at2759"/>
<dbReference type="EMBL" id="KZ293668">
    <property type="protein sequence ID" value="PBK89677.1"/>
    <property type="molecule type" value="Genomic_DNA"/>
</dbReference>
<accession>A0A2H3DKS6</accession>
<gene>
    <name evidence="1" type="ORF">ARMGADRAFT_1083644</name>
</gene>
<reference evidence="2" key="1">
    <citation type="journal article" date="2017" name="Nat. Ecol. Evol.">
        <title>Genome expansion and lineage-specific genetic innovations in the forest pathogenic fungi Armillaria.</title>
        <authorList>
            <person name="Sipos G."/>
            <person name="Prasanna A.N."/>
            <person name="Walter M.C."/>
            <person name="O'Connor E."/>
            <person name="Balint B."/>
            <person name="Krizsan K."/>
            <person name="Kiss B."/>
            <person name="Hess J."/>
            <person name="Varga T."/>
            <person name="Slot J."/>
            <person name="Riley R."/>
            <person name="Boka B."/>
            <person name="Rigling D."/>
            <person name="Barry K."/>
            <person name="Lee J."/>
            <person name="Mihaltcheva S."/>
            <person name="LaButti K."/>
            <person name="Lipzen A."/>
            <person name="Waldron R."/>
            <person name="Moloney N.M."/>
            <person name="Sperisen C."/>
            <person name="Kredics L."/>
            <person name="Vagvoelgyi C."/>
            <person name="Patrignani A."/>
            <person name="Fitzpatrick D."/>
            <person name="Nagy I."/>
            <person name="Doyle S."/>
            <person name="Anderson J.B."/>
            <person name="Grigoriev I.V."/>
            <person name="Gueldener U."/>
            <person name="Muensterkoetter M."/>
            <person name="Nagy L.G."/>
        </authorList>
    </citation>
    <scope>NUCLEOTIDE SEQUENCE [LARGE SCALE GENOMIC DNA]</scope>
    <source>
        <strain evidence="2">Ar21-2</strain>
    </source>
</reference>
<dbReference type="Proteomes" id="UP000217790">
    <property type="component" value="Unassembled WGS sequence"/>
</dbReference>
<evidence type="ECO:0000313" key="2">
    <source>
        <dbReference type="Proteomes" id="UP000217790"/>
    </source>
</evidence>
<dbReference type="InParanoid" id="A0A2H3DKS6"/>
<organism evidence="1 2">
    <name type="scientific">Armillaria gallica</name>
    <name type="common">Bulbous honey fungus</name>
    <name type="synonym">Armillaria bulbosa</name>
    <dbReference type="NCBI Taxonomy" id="47427"/>
    <lineage>
        <taxon>Eukaryota</taxon>
        <taxon>Fungi</taxon>
        <taxon>Dikarya</taxon>
        <taxon>Basidiomycota</taxon>
        <taxon>Agaricomycotina</taxon>
        <taxon>Agaricomycetes</taxon>
        <taxon>Agaricomycetidae</taxon>
        <taxon>Agaricales</taxon>
        <taxon>Marasmiineae</taxon>
        <taxon>Physalacriaceae</taxon>
        <taxon>Armillaria</taxon>
    </lineage>
</organism>
<keyword evidence="2" id="KW-1185">Reference proteome</keyword>
<proteinExistence type="predicted"/>